<organism evidence="1 2">
    <name type="scientific">Phytophthora palmivora</name>
    <dbReference type="NCBI Taxonomy" id="4796"/>
    <lineage>
        <taxon>Eukaryota</taxon>
        <taxon>Sar</taxon>
        <taxon>Stramenopiles</taxon>
        <taxon>Oomycota</taxon>
        <taxon>Peronosporomycetes</taxon>
        <taxon>Peronosporales</taxon>
        <taxon>Peronosporaceae</taxon>
        <taxon>Phytophthora</taxon>
    </lineage>
</organism>
<protein>
    <submittedName>
        <fullName evidence="1">Phosphoglycerate mutase family</fullName>
    </submittedName>
</protein>
<proteinExistence type="predicted"/>
<dbReference type="EMBL" id="NCKW01005955">
    <property type="protein sequence ID" value="POM72302.1"/>
    <property type="molecule type" value="Genomic_DNA"/>
</dbReference>
<reference evidence="1 2" key="1">
    <citation type="journal article" date="2017" name="Genome Biol. Evol.">
        <title>Phytophthora megakarya and P. palmivora, closely related causal agents of cacao black pod rot, underwent increases in genome sizes and gene numbers by different mechanisms.</title>
        <authorList>
            <person name="Ali S.S."/>
            <person name="Shao J."/>
            <person name="Lary D.J."/>
            <person name="Kronmiller B."/>
            <person name="Shen D."/>
            <person name="Strem M.D."/>
            <person name="Amoako-Attah I."/>
            <person name="Akrofi A.Y."/>
            <person name="Begoude B.A."/>
            <person name="Ten Hoopen G.M."/>
            <person name="Coulibaly K."/>
            <person name="Kebe B.I."/>
            <person name="Melnick R.L."/>
            <person name="Guiltinan M.J."/>
            <person name="Tyler B.M."/>
            <person name="Meinhardt L.W."/>
            <person name="Bailey B.A."/>
        </authorList>
    </citation>
    <scope>NUCLEOTIDE SEQUENCE [LARGE SCALE GENOMIC DNA]</scope>
    <source>
        <strain evidence="2">sbr112.9</strain>
    </source>
</reference>
<feature type="non-terminal residue" evidence="1">
    <location>
        <position position="100"/>
    </location>
</feature>
<evidence type="ECO:0000313" key="1">
    <source>
        <dbReference type="EMBL" id="POM72302.1"/>
    </source>
</evidence>
<keyword evidence="2" id="KW-1185">Reference proteome</keyword>
<gene>
    <name evidence="1" type="ORF">PHPALM_11003</name>
</gene>
<name>A0A2P4Y3A6_9STRA</name>
<comment type="caution">
    <text evidence="1">The sequence shown here is derived from an EMBL/GenBank/DDBJ whole genome shotgun (WGS) entry which is preliminary data.</text>
</comment>
<accession>A0A2P4Y3A6</accession>
<dbReference type="AlphaFoldDB" id="A0A2P4Y3A6"/>
<dbReference type="OrthoDB" id="496981at2759"/>
<dbReference type="Proteomes" id="UP000237271">
    <property type="component" value="Unassembled WGS sequence"/>
</dbReference>
<evidence type="ECO:0000313" key="2">
    <source>
        <dbReference type="Proteomes" id="UP000237271"/>
    </source>
</evidence>
<sequence length="100" mass="11108">MTETTDTPSASSISASPAVVKAVDGFFAAKTPIENDVTTPLPLFKRFEMIPTSWSDFQQKLAQLEKEKRPDGTPRQIKVVYFVRHAEGTHNEAHTKYGSP</sequence>